<sequence>MRCKEKRVPGTAHKSFRNTRKEEEPAHEIQAMDPRPSRPAAGATQGV</sequence>
<keyword evidence="4" id="KW-1185">Reference proteome</keyword>
<evidence type="ECO:0000313" key="4">
    <source>
        <dbReference type="Proteomes" id="UP000000589"/>
    </source>
</evidence>
<dbReference type="GeneTree" id="ENSGT00940000158845"/>
<dbReference type="VEuPathDB" id="HostDB:ENSMUSG00000014782"/>
<dbReference type="Bgee" id="ENSMUSG00000014782">
    <property type="expression patterns" value="Expressed in spermatocyte and 89 other cell types or tissues"/>
</dbReference>
<dbReference type="Antibodypedia" id="29493">
    <property type="antibodies" value="90 antibodies from 21 providers"/>
</dbReference>
<evidence type="ECO:0000256" key="1">
    <source>
        <dbReference type="SAM" id="MobiDB-lite"/>
    </source>
</evidence>
<dbReference type="Proteomes" id="UP000000589">
    <property type="component" value="Chromosome 8"/>
</dbReference>
<dbReference type="AGR" id="MGI:2142544"/>
<dbReference type="MGI" id="MGI:2142544">
    <property type="gene designation" value="Plekhg4"/>
</dbReference>
<proteinExistence type="predicted"/>
<accession>E0CYM2</accession>
<dbReference type="HOGENOM" id="CLU_3177947_0_0_1"/>
<reference evidence="2" key="3">
    <citation type="submission" date="2025-08" db="UniProtKB">
        <authorList>
            <consortium name="Ensembl"/>
        </authorList>
    </citation>
    <scope>IDENTIFICATION</scope>
    <source>
        <strain evidence="2">C57BL/6J</strain>
    </source>
</reference>
<reference evidence="2 4" key="2">
    <citation type="journal article" date="2011" name="PLoS Biol.">
        <title>Modernizing reference genome assemblies.</title>
        <authorList>
            <person name="Church D.M."/>
            <person name="Schneider V.A."/>
            <person name="Graves T."/>
            <person name="Auger K."/>
            <person name="Cunningham F."/>
            <person name="Bouk N."/>
            <person name="Chen H.C."/>
            <person name="Agarwala R."/>
            <person name="McLaren W.M."/>
            <person name="Ritchie G.R."/>
            <person name="Albracht D."/>
            <person name="Kremitzki M."/>
            <person name="Rock S."/>
            <person name="Kotkiewicz H."/>
            <person name="Kremitzki C."/>
            <person name="Wollam A."/>
            <person name="Trani L."/>
            <person name="Fulton L."/>
            <person name="Fulton R."/>
            <person name="Matthews L."/>
            <person name="Whitehead S."/>
            <person name="Chow W."/>
            <person name="Torrance J."/>
            <person name="Dunn M."/>
            <person name="Harden G."/>
            <person name="Threadgold G."/>
            <person name="Wood J."/>
            <person name="Collins J."/>
            <person name="Heath P."/>
            <person name="Griffiths G."/>
            <person name="Pelan S."/>
            <person name="Grafham D."/>
            <person name="Eichler E.E."/>
            <person name="Weinstock G."/>
            <person name="Mardis E.R."/>
            <person name="Wilson R.K."/>
            <person name="Howe K."/>
            <person name="Flicek P."/>
            <person name="Hubbard T."/>
        </authorList>
    </citation>
    <scope>NUCLEOTIDE SEQUENCE [LARGE SCALE GENOMIC DNA]</scope>
    <source>
        <strain evidence="2 4">C57BL/6J</strain>
    </source>
</reference>
<feature type="non-terminal residue" evidence="2">
    <location>
        <position position="47"/>
    </location>
</feature>
<organism evidence="2 4">
    <name type="scientific">Mus musculus</name>
    <name type="common">Mouse</name>
    <dbReference type="NCBI Taxonomy" id="10090"/>
    <lineage>
        <taxon>Eukaryota</taxon>
        <taxon>Metazoa</taxon>
        <taxon>Chordata</taxon>
        <taxon>Craniata</taxon>
        <taxon>Vertebrata</taxon>
        <taxon>Euteleostomi</taxon>
        <taxon>Mammalia</taxon>
        <taxon>Eutheria</taxon>
        <taxon>Euarchontoglires</taxon>
        <taxon>Glires</taxon>
        <taxon>Rodentia</taxon>
        <taxon>Myomorpha</taxon>
        <taxon>Muroidea</taxon>
        <taxon>Muridae</taxon>
        <taxon>Murinae</taxon>
        <taxon>Mus</taxon>
        <taxon>Mus</taxon>
    </lineage>
</organism>
<evidence type="ECO:0000313" key="3">
    <source>
        <dbReference type="MGI" id="MGI:2142544"/>
    </source>
</evidence>
<dbReference type="AlphaFoldDB" id="E0CYM2"/>
<feature type="region of interest" description="Disordered" evidence="1">
    <location>
        <begin position="1"/>
        <end position="47"/>
    </location>
</feature>
<dbReference type="Ensembl" id="ENSMUST00000160650.2">
    <property type="protein sequence ID" value="ENSMUSP00000124061.2"/>
    <property type="gene ID" value="ENSMUSG00000014782.17"/>
</dbReference>
<gene>
    <name evidence="2 3" type="primary">Plekhg4</name>
</gene>
<reference evidence="2" key="4">
    <citation type="submission" date="2025-09" db="UniProtKB">
        <authorList>
            <consortium name="Ensembl"/>
        </authorList>
    </citation>
    <scope>IDENTIFICATION</scope>
    <source>
        <strain evidence="2">C57BL/6J</strain>
    </source>
</reference>
<dbReference type="ExpressionAtlas" id="E0CYM2">
    <property type="expression patterns" value="baseline and differential"/>
</dbReference>
<protein>
    <submittedName>
        <fullName evidence="2">Pleckstrin homology domain containing, family G (with RhoGef domain) member 4</fullName>
    </submittedName>
</protein>
<evidence type="ECO:0000313" key="2">
    <source>
        <dbReference type="Ensembl" id="ENSMUSP00000124061.2"/>
    </source>
</evidence>
<reference evidence="2 4" key="1">
    <citation type="journal article" date="2009" name="PLoS Biol.">
        <title>Lineage-specific biology revealed by a finished genome assembly of the mouse.</title>
        <authorList>
            <consortium name="Mouse Genome Sequencing Consortium"/>
            <person name="Church D.M."/>
            <person name="Goodstadt L."/>
            <person name="Hillier L.W."/>
            <person name="Zody M.C."/>
            <person name="Goldstein S."/>
            <person name="She X."/>
            <person name="Bult C.J."/>
            <person name="Agarwala R."/>
            <person name="Cherry J.L."/>
            <person name="DiCuccio M."/>
            <person name="Hlavina W."/>
            <person name="Kapustin Y."/>
            <person name="Meric P."/>
            <person name="Maglott D."/>
            <person name="Birtle Z."/>
            <person name="Marques A.C."/>
            <person name="Graves T."/>
            <person name="Zhou S."/>
            <person name="Teague B."/>
            <person name="Potamousis K."/>
            <person name="Churas C."/>
            <person name="Place M."/>
            <person name="Herschleb J."/>
            <person name="Runnheim R."/>
            <person name="Forrest D."/>
            <person name="Amos-Landgraf J."/>
            <person name="Schwartz D.C."/>
            <person name="Cheng Z."/>
            <person name="Lindblad-Toh K."/>
            <person name="Eichler E.E."/>
            <person name="Ponting C.P."/>
        </authorList>
    </citation>
    <scope>NUCLEOTIDE SEQUENCE [LARGE SCALE GENOMIC DNA]</scope>
    <source>
        <strain evidence="2 4">C57BL/6J</strain>
    </source>
</reference>
<name>E0CYM2_MOUSE</name>